<sequence length="531" mass="59048">MKYTAVALAYSLLSPTTAFQTGTTTLIIPTTPPSPPKFPLIGTLPDFLLRGGVSSLSQIYTDMYTEYGPVFSLSLMNREQLIFSDPRVYDQVFKAEGKYPIGAAEEVSTFNTFYEKNNLKMALKGVARGEEWKEWRGALEDDMYKSWEGYIPTIAHVCRQISQVAGREDVEFETFLSRAAFDMFTSVMIGESLQTTDGDVATVEDIEFVKATQAAFDTTGKLLSNPLEAMFGGDLQGEFDVNMEKTYRFANRMNKRAAEEASALQKTVTTENNSGESSESKCPISAIKSKFASPSFVERLVHRGKLSNDDIAEIAAPLLMAGVDTTAYVMSWLYLNLASNPEAQTKLAAELKTVLNGADITTKEQMDSLPYLKACIRESHRLTPATPIVVKMLDKDIDMIVPTTSNDKPNAYHAKAGTRICLNLRGIPMDPQYVDNPTEYRPERFLPEAIQARKGTPSEIIDHAAFADPFGRGKRRCLGSNVANAEIMILAARLFQDWEIALKEDNAEWKAAQKLMLKADPYPAMRLSRRV</sequence>
<proteinExistence type="inferred from homology"/>
<evidence type="ECO:0000256" key="4">
    <source>
        <dbReference type="RuleBase" id="RU000461"/>
    </source>
</evidence>
<evidence type="ECO:0000256" key="1">
    <source>
        <dbReference type="ARBA" id="ARBA00001971"/>
    </source>
</evidence>
<dbReference type="Proteomes" id="UP001530400">
    <property type="component" value="Unassembled WGS sequence"/>
</dbReference>
<dbReference type="PANTHER" id="PTHR24305">
    <property type="entry name" value="CYTOCHROME P450"/>
    <property type="match status" value="1"/>
</dbReference>
<dbReference type="PROSITE" id="PS00086">
    <property type="entry name" value="CYTOCHROME_P450"/>
    <property type="match status" value="1"/>
</dbReference>
<keyword evidence="3 4" id="KW-0408">Iron</keyword>
<feature type="signal peptide" evidence="6">
    <location>
        <begin position="1"/>
        <end position="18"/>
    </location>
</feature>
<dbReference type="EMBL" id="JALLPJ020001403">
    <property type="protein sequence ID" value="KAL3765321.1"/>
    <property type="molecule type" value="Genomic_DNA"/>
</dbReference>
<evidence type="ECO:0000256" key="2">
    <source>
        <dbReference type="ARBA" id="ARBA00010617"/>
    </source>
</evidence>
<keyword evidence="8" id="KW-1185">Reference proteome</keyword>
<comment type="caution">
    <text evidence="7">The sequence shown here is derived from an EMBL/GenBank/DDBJ whole genome shotgun (WGS) entry which is preliminary data.</text>
</comment>
<keyword evidence="4" id="KW-0503">Monooxygenase</keyword>
<evidence type="ECO:0000313" key="7">
    <source>
        <dbReference type="EMBL" id="KAL3765321.1"/>
    </source>
</evidence>
<dbReference type="GO" id="GO:0004497">
    <property type="term" value="F:monooxygenase activity"/>
    <property type="evidence" value="ECO:0007669"/>
    <property type="project" value="UniProtKB-KW"/>
</dbReference>
<reference evidence="7 8" key="1">
    <citation type="submission" date="2024-10" db="EMBL/GenBank/DDBJ databases">
        <title>Updated reference genomes for cyclostephanoid diatoms.</title>
        <authorList>
            <person name="Roberts W.R."/>
            <person name="Alverson A.J."/>
        </authorList>
    </citation>
    <scope>NUCLEOTIDE SEQUENCE [LARGE SCALE GENOMIC DNA]</scope>
    <source>
        <strain evidence="7 8">AJA010-31</strain>
    </source>
</reference>
<evidence type="ECO:0000313" key="8">
    <source>
        <dbReference type="Proteomes" id="UP001530400"/>
    </source>
</evidence>
<comment type="similarity">
    <text evidence="2 4">Belongs to the cytochrome P450 family.</text>
</comment>
<feature type="region of interest" description="Disordered" evidence="5">
    <location>
        <begin position="262"/>
        <end position="281"/>
    </location>
</feature>
<evidence type="ECO:0000256" key="3">
    <source>
        <dbReference type="PIRSR" id="PIRSR602401-1"/>
    </source>
</evidence>
<dbReference type="PRINTS" id="PR00385">
    <property type="entry name" value="P450"/>
</dbReference>
<dbReference type="Gene3D" id="1.10.630.10">
    <property type="entry name" value="Cytochrome P450"/>
    <property type="match status" value="1"/>
</dbReference>
<dbReference type="InterPro" id="IPR050121">
    <property type="entry name" value="Cytochrome_P450_monoxygenase"/>
</dbReference>
<keyword evidence="6" id="KW-0732">Signal</keyword>
<evidence type="ECO:0000256" key="5">
    <source>
        <dbReference type="SAM" id="MobiDB-lite"/>
    </source>
</evidence>
<evidence type="ECO:0008006" key="9">
    <source>
        <dbReference type="Google" id="ProtNLM"/>
    </source>
</evidence>
<comment type="cofactor">
    <cofactor evidence="1 3">
        <name>heme</name>
        <dbReference type="ChEBI" id="CHEBI:30413"/>
    </cofactor>
</comment>
<keyword evidence="3 4" id="KW-0479">Metal-binding</keyword>
<dbReference type="InterPro" id="IPR002401">
    <property type="entry name" value="Cyt_P450_E_grp-I"/>
</dbReference>
<gene>
    <name evidence="7" type="ORF">ACHAWO_010010</name>
</gene>
<keyword evidence="3 4" id="KW-0349">Heme</keyword>
<organism evidence="7 8">
    <name type="scientific">Cyclotella atomus</name>
    <dbReference type="NCBI Taxonomy" id="382360"/>
    <lineage>
        <taxon>Eukaryota</taxon>
        <taxon>Sar</taxon>
        <taxon>Stramenopiles</taxon>
        <taxon>Ochrophyta</taxon>
        <taxon>Bacillariophyta</taxon>
        <taxon>Coscinodiscophyceae</taxon>
        <taxon>Thalassiosirophycidae</taxon>
        <taxon>Stephanodiscales</taxon>
        <taxon>Stephanodiscaceae</taxon>
        <taxon>Cyclotella</taxon>
    </lineage>
</organism>
<keyword evidence="4" id="KW-0560">Oxidoreductase</keyword>
<dbReference type="PRINTS" id="PR00463">
    <property type="entry name" value="EP450I"/>
</dbReference>
<dbReference type="PANTHER" id="PTHR24305:SF166">
    <property type="entry name" value="CYTOCHROME P450 12A4, MITOCHONDRIAL-RELATED"/>
    <property type="match status" value="1"/>
</dbReference>
<feature type="binding site" description="axial binding residue" evidence="3">
    <location>
        <position position="477"/>
    </location>
    <ligand>
        <name>heme</name>
        <dbReference type="ChEBI" id="CHEBI:30413"/>
    </ligand>
    <ligandPart>
        <name>Fe</name>
        <dbReference type="ChEBI" id="CHEBI:18248"/>
    </ligandPart>
</feature>
<feature type="chain" id="PRO_5044850153" description="Cytochrome P450" evidence="6">
    <location>
        <begin position="19"/>
        <end position="531"/>
    </location>
</feature>
<accession>A0ABD3MTN7</accession>
<name>A0ABD3MTN7_9STRA</name>
<dbReference type="InterPro" id="IPR036396">
    <property type="entry name" value="Cyt_P450_sf"/>
</dbReference>
<dbReference type="InterPro" id="IPR001128">
    <property type="entry name" value="Cyt_P450"/>
</dbReference>
<protein>
    <recommendedName>
        <fullName evidence="9">Cytochrome P450</fullName>
    </recommendedName>
</protein>
<evidence type="ECO:0000256" key="6">
    <source>
        <dbReference type="SAM" id="SignalP"/>
    </source>
</evidence>
<dbReference type="AlphaFoldDB" id="A0ABD3MTN7"/>
<dbReference type="SUPFAM" id="SSF48264">
    <property type="entry name" value="Cytochrome P450"/>
    <property type="match status" value="1"/>
</dbReference>
<dbReference type="GO" id="GO:0046872">
    <property type="term" value="F:metal ion binding"/>
    <property type="evidence" value="ECO:0007669"/>
    <property type="project" value="UniProtKB-KW"/>
</dbReference>
<dbReference type="InterPro" id="IPR017972">
    <property type="entry name" value="Cyt_P450_CS"/>
</dbReference>
<dbReference type="Pfam" id="PF00067">
    <property type="entry name" value="p450"/>
    <property type="match status" value="1"/>
</dbReference>